<protein>
    <recommendedName>
        <fullName evidence="4">Enoyl-CoA hydratase/isomerase family protein</fullName>
    </recommendedName>
</protein>
<accession>A0ABU0SYG5</accession>
<feature type="region of interest" description="Disordered" evidence="1">
    <location>
        <begin position="107"/>
        <end position="137"/>
    </location>
</feature>
<evidence type="ECO:0000256" key="1">
    <source>
        <dbReference type="SAM" id="MobiDB-lite"/>
    </source>
</evidence>
<name>A0ABU0SYG5_9ACTN</name>
<comment type="caution">
    <text evidence="2">The sequence shown here is derived from an EMBL/GenBank/DDBJ whole genome shotgun (WGS) entry which is preliminary data.</text>
</comment>
<evidence type="ECO:0000313" key="3">
    <source>
        <dbReference type="Proteomes" id="UP001230328"/>
    </source>
</evidence>
<organism evidence="2 3">
    <name type="scientific">Streptomyces umbrinus</name>
    <dbReference type="NCBI Taxonomy" id="67370"/>
    <lineage>
        <taxon>Bacteria</taxon>
        <taxon>Bacillati</taxon>
        <taxon>Actinomycetota</taxon>
        <taxon>Actinomycetes</taxon>
        <taxon>Kitasatosporales</taxon>
        <taxon>Streptomycetaceae</taxon>
        <taxon>Streptomyces</taxon>
        <taxon>Streptomyces phaeochromogenes group</taxon>
    </lineage>
</organism>
<reference evidence="2 3" key="1">
    <citation type="submission" date="2023-07" db="EMBL/GenBank/DDBJ databases">
        <title>Comparative genomics of wheat-associated soil bacteria to identify genetic determinants of phenazine resistance.</title>
        <authorList>
            <person name="Mouncey N."/>
        </authorList>
    </citation>
    <scope>NUCLEOTIDE SEQUENCE [LARGE SCALE GENOMIC DNA]</scope>
    <source>
        <strain evidence="2 3">V2I4</strain>
    </source>
</reference>
<proteinExistence type="predicted"/>
<dbReference type="Proteomes" id="UP001230328">
    <property type="component" value="Unassembled WGS sequence"/>
</dbReference>
<dbReference type="RefSeq" id="WP_307523681.1">
    <property type="nucleotide sequence ID" value="NZ_JAUSZI010000002.1"/>
</dbReference>
<dbReference type="EMBL" id="JAUSZI010000002">
    <property type="protein sequence ID" value="MDQ1028527.1"/>
    <property type="molecule type" value="Genomic_DNA"/>
</dbReference>
<feature type="compositionally biased region" description="Basic and acidic residues" evidence="1">
    <location>
        <begin position="107"/>
        <end position="134"/>
    </location>
</feature>
<evidence type="ECO:0000313" key="2">
    <source>
        <dbReference type="EMBL" id="MDQ1028527.1"/>
    </source>
</evidence>
<keyword evidence="3" id="KW-1185">Reference proteome</keyword>
<sequence>MAGKRPAFPNIGWDPTPGDVDDTRDLAKKLGGLASDLGTTLRELERIEAGAWKGKTAVAFTEYVGKDVTPLIRKSHDSFDKASRALHRWANELLDFQDEANRLEKSAGEKLEARETAQQKVDAKGDGKGSEELGKASGAVDEITGKVHDLEDRYKRAAGSISKELDKAGDIAPDEPGFWDKLTKGVSDAWDATGQWIKDHADMIKLIGDLLSDLTAVLGLLAIITLPFPPLAAIFGTAALIASGLALAAHGLAKWGGADVSWMQMGLDAVGMMPGIGMFSKGIKVAGKTDDVARIAADGKVAALGKGFTHTELGSSRILMAFGGASRDLTGGLGKAGLVKIGGMSEHVYEVSHATSGLMSRMGGLASAGYHEGQWLGSKGLNLIPGVNINPLGAGIAIDAGAKIFPKITSIHQHVGEALFPGDQFEKSASGN</sequence>
<gene>
    <name evidence="2" type="ORF">QF035_006109</name>
</gene>
<evidence type="ECO:0008006" key="4">
    <source>
        <dbReference type="Google" id="ProtNLM"/>
    </source>
</evidence>